<evidence type="ECO:0000313" key="1">
    <source>
        <dbReference type="EnsemblMetazoa" id="Aqu2.1.33184_001"/>
    </source>
</evidence>
<dbReference type="AlphaFoldDB" id="A0A1X7V073"/>
<reference evidence="1" key="1">
    <citation type="submission" date="2017-05" db="UniProtKB">
        <authorList>
            <consortium name="EnsemblMetazoa"/>
        </authorList>
    </citation>
    <scope>IDENTIFICATION</scope>
</reference>
<dbReference type="InParanoid" id="A0A1X7V073"/>
<evidence type="ECO:0008006" key="2">
    <source>
        <dbReference type="Google" id="ProtNLM"/>
    </source>
</evidence>
<name>A0A1X7V073_AMPQE</name>
<accession>A0A1X7V073</accession>
<dbReference type="EnsemblMetazoa" id="Aqu2.1.33184_001">
    <property type="protein sequence ID" value="Aqu2.1.33184_001"/>
    <property type="gene ID" value="Aqu2.1.33184"/>
</dbReference>
<protein>
    <recommendedName>
        <fullName evidence="2">DDE-1 domain-containing protein</fullName>
    </recommendedName>
</protein>
<proteinExistence type="predicted"/>
<organism evidence="1">
    <name type="scientific">Amphimedon queenslandica</name>
    <name type="common">Sponge</name>
    <dbReference type="NCBI Taxonomy" id="400682"/>
    <lineage>
        <taxon>Eukaryota</taxon>
        <taxon>Metazoa</taxon>
        <taxon>Porifera</taxon>
        <taxon>Demospongiae</taxon>
        <taxon>Heteroscleromorpha</taxon>
        <taxon>Haplosclerida</taxon>
        <taxon>Niphatidae</taxon>
        <taxon>Amphimedon</taxon>
    </lineage>
</organism>
<sequence length="134" mass="15227">MNDINKELVFTSEQTALQLVPITNCDDKRQITAVLAATMTGEYLPAQLIFKGKTHCCHPSIIAPPEWNFWHSESHWSTKETMTRGELKLDEHSQALAIFDCFKGQTTKAIYDLLESKNIRVVKVRANCTDIRCS</sequence>